<dbReference type="GO" id="GO:0003684">
    <property type="term" value="F:damaged DNA binding"/>
    <property type="evidence" value="ECO:0007669"/>
    <property type="project" value="TreeGrafter"/>
</dbReference>
<evidence type="ECO:0000256" key="8">
    <source>
        <dbReference type="ARBA" id="ARBA00023204"/>
    </source>
</evidence>
<dbReference type="NCBIfam" id="TIGR00604">
    <property type="entry name" value="rad3"/>
    <property type="match status" value="1"/>
</dbReference>
<evidence type="ECO:0000256" key="1">
    <source>
        <dbReference type="ARBA" id="ARBA00001966"/>
    </source>
</evidence>
<dbReference type="PRINTS" id="PR00852">
    <property type="entry name" value="XRODRMPGMNTD"/>
</dbReference>
<dbReference type="Gene3D" id="3.40.50.300">
    <property type="entry name" value="P-loop containing nucleotide triphosphate hydrolases"/>
    <property type="match status" value="2"/>
</dbReference>
<dbReference type="InterPro" id="IPR006554">
    <property type="entry name" value="Helicase-like_DEXD_c2"/>
</dbReference>
<keyword evidence="2" id="KW-0411">Iron-sulfur</keyword>
<evidence type="ECO:0000259" key="12">
    <source>
        <dbReference type="PROSITE" id="PS51193"/>
    </source>
</evidence>
<organism evidence="13 14">
    <name type="scientific">Bugula neritina</name>
    <name type="common">Brown bryozoan</name>
    <name type="synonym">Sertularia neritina</name>
    <dbReference type="NCBI Taxonomy" id="10212"/>
    <lineage>
        <taxon>Eukaryota</taxon>
        <taxon>Metazoa</taxon>
        <taxon>Spiralia</taxon>
        <taxon>Lophotrochozoa</taxon>
        <taxon>Bryozoa</taxon>
        <taxon>Gymnolaemata</taxon>
        <taxon>Cheilostomatida</taxon>
        <taxon>Flustrina</taxon>
        <taxon>Buguloidea</taxon>
        <taxon>Bugulidae</taxon>
        <taxon>Bugula</taxon>
    </lineage>
</organism>
<dbReference type="GO" id="GO:0051539">
    <property type="term" value="F:4 iron, 4 sulfur cluster binding"/>
    <property type="evidence" value="ECO:0007669"/>
    <property type="project" value="UniProtKB-KW"/>
</dbReference>
<evidence type="ECO:0000256" key="10">
    <source>
        <dbReference type="ARBA" id="ARBA00048954"/>
    </source>
</evidence>
<dbReference type="SUPFAM" id="SSF52540">
    <property type="entry name" value="P-loop containing nucleoside triphosphate hydrolases"/>
    <property type="match status" value="1"/>
</dbReference>
<keyword evidence="2" id="KW-0004">4Fe-4S</keyword>
<feature type="domain" description="Helicase ATP-binding" evidence="12">
    <location>
        <begin position="7"/>
        <end position="285"/>
    </location>
</feature>
<dbReference type="GO" id="GO:0005634">
    <property type="term" value="C:nucleus"/>
    <property type="evidence" value="ECO:0007669"/>
    <property type="project" value="InterPro"/>
</dbReference>
<dbReference type="InterPro" id="IPR014013">
    <property type="entry name" value="Helic_SF1/SF2_ATP-bd_DinG/Rad3"/>
</dbReference>
<evidence type="ECO:0000256" key="5">
    <source>
        <dbReference type="ARBA" id="ARBA00022801"/>
    </source>
</evidence>
<feature type="coiled-coil region" evidence="11">
    <location>
        <begin position="249"/>
        <end position="298"/>
    </location>
</feature>
<keyword evidence="7" id="KW-0238">DNA-binding</keyword>
<name>A0A7J7KTX7_BUGNE</name>
<dbReference type="PANTHER" id="PTHR11472">
    <property type="entry name" value="DNA REPAIR DEAD HELICASE RAD3/XP-D SUBFAMILY MEMBER"/>
    <property type="match status" value="1"/>
</dbReference>
<dbReference type="GO" id="GO:0016818">
    <property type="term" value="F:hydrolase activity, acting on acid anhydrides, in phosphorus-containing anhydrides"/>
    <property type="evidence" value="ECO:0007669"/>
    <property type="project" value="InterPro"/>
</dbReference>
<dbReference type="InterPro" id="IPR013020">
    <property type="entry name" value="Rad3/Chl1-like"/>
</dbReference>
<sequence length="617" mass="70195">MKIDIDGIDVYFPYDYIYPEQYLYMQELKKSIDAQGHCVLEMPSGTGKTISLLSLLFAYHKALPAVVGRIIYCSRTVPELIKVVQELKNLIAYYEKTTGGEAGVLGLALSSRKNLCIHPEVSKSKEGKRVDSECYSKTASHIRRKRDYGETPDLCSFYEGYDSHGKEELMPPGIYDLEDLKEYGKKKGVCPYFLARYTITHANFIVYSYYYLIDPKIASVVSDELGKNSVVVFDEAHNIDNVCIESMSVKMTKKSLEKCSQNITNLTEQVRKIKQKDTEQLNNEYSRLVEGLRNARENRETDTVLTNPVIPNEILEECVPGNIRKADHFLVFMKRFLEYMKTRLRVQHVVQESPASFLKDCQTKVCIERKPLRFCSERMKSLVQTLELTEIDDLSPLMALTSFATLVSTYTAGFSLIIEPFDDRTPTIPNPVLRFSCMDASIAVKPVFSRFQTVIITSGTLSPLDMYPKILDFHPVLMSTFSMSLARQCIYPLVVSRGNDQVTMTSKFEAREDSAVLRNYGNLLVEMSAVVPDGLVCFFVSYHYLENTVATWYEQGIIDLIQRHKLLFIETTDAAETTLALINYRKACDNGRGLSYFPWLEGRCLKVLILITTTADA</sequence>
<dbReference type="GO" id="GO:0043139">
    <property type="term" value="F:5'-3' DNA helicase activity"/>
    <property type="evidence" value="ECO:0007669"/>
    <property type="project" value="UniProtKB-EC"/>
</dbReference>
<dbReference type="PROSITE" id="PS51193">
    <property type="entry name" value="HELICASE_ATP_BIND_2"/>
    <property type="match status" value="1"/>
</dbReference>
<dbReference type="Pfam" id="PF06733">
    <property type="entry name" value="DEAD_2"/>
    <property type="match status" value="1"/>
</dbReference>
<dbReference type="EC" id="5.6.2.3" evidence="9"/>
<dbReference type="Pfam" id="PF06777">
    <property type="entry name" value="HBB"/>
    <property type="match status" value="1"/>
</dbReference>
<keyword evidence="6" id="KW-0067">ATP-binding</keyword>
<evidence type="ECO:0000256" key="4">
    <source>
        <dbReference type="ARBA" id="ARBA00022763"/>
    </source>
</evidence>
<dbReference type="OrthoDB" id="6259675at2759"/>
<keyword evidence="3" id="KW-0547">Nucleotide-binding</keyword>
<dbReference type="PANTHER" id="PTHR11472:SF1">
    <property type="entry name" value="GENERAL TRANSCRIPTION AND DNA REPAIR FACTOR IIH HELICASE SUBUNIT XPD"/>
    <property type="match status" value="1"/>
</dbReference>
<dbReference type="AlphaFoldDB" id="A0A7J7KTX7"/>
<comment type="catalytic activity">
    <reaction evidence="10">
        <text>ATP + H2O = ADP + phosphate + H(+)</text>
        <dbReference type="Rhea" id="RHEA:13065"/>
        <dbReference type="ChEBI" id="CHEBI:15377"/>
        <dbReference type="ChEBI" id="CHEBI:15378"/>
        <dbReference type="ChEBI" id="CHEBI:30616"/>
        <dbReference type="ChEBI" id="CHEBI:43474"/>
        <dbReference type="ChEBI" id="CHEBI:456216"/>
        <dbReference type="EC" id="5.6.2.3"/>
    </reaction>
</comment>
<evidence type="ECO:0000256" key="9">
    <source>
        <dbReference type="ARBA" id="ARBA00044969"/>
    </source>
</evidence>
<evidence type="ECO:0000313" key="14">
    <source>
        <dbReference type="Proteomes" id="UP000593567"/>
    </source>
</evidence>
<keyword evidence="8" id="KW-0234">DNA repair</keyword>
<dbReference type="GO" id="GO:0006366">
    <property type="term" value="P:transcription by RNA polymerase II"/>
    <property type="evidence" value="ECO:0007669"/>
    <property type="project" value="TreeGrafter"/>
</dbReference>
<comment type="cofactor">
    <cofactor evidence="1">
        <name>[4Fe-4S] cluster</name>
        <dbReference type="ChEBI" id="CHEBI:49883"/>
    </cofactor>
</comment>
<keyword evidence="2" id="KW-0479">Metal-binding</keyword>
<gene>
    <name evidence="13" type="ORF">EB796_000043</name>
</gene>
<keyword evidence="14" id="KW-1185">Reference proteome</keyword>
<keyword evidence="5" id="KW-0378">Hydrolase</keyword>
<evidence type="ECO:0000313" key="13">
    <source>
        <dbReference type="EMBL" id="KAF6041660.1"/>
    </source>
</evidence>
<dbReference type="InterPro" id="IPR045028">
    <property type="entry name" value="DinG/Rad3-like"/>
</dbReference>
<dbReference type="SMART" id="SM00488">
    <property type="entry name" value="DEXDc2"/>
    <property type="match status" value="1"/>
</dbReference>
<keyword evidence="2" id="KW-0408">Iron</keyword>
<comment type="caution">
    <text evidence="13">The sequence shown here is derived from an EMBL/GenBank/DDBJ whole genome shotgun (WGS) entry which is preliminary data.</text>
</comment>
<dbReference type="GO" id="GO:0005524">
    <property type="term" value="F:ATP binding"/>
    <property type="evidence" value="ECO:0007669"/>
    <property type="project" value="UniProtKB-KW"/>
</dbReference>
<evidence type="ECO:0000256" key="6">
    <source>
        <dbReference type="ARBA" id="ARBA00022840"/>
    </source>
</evidence>
<evidence type="ECO:0000256" key="7">
    <source>
        <dbReference type="ARBA" id="ARBA00023125"/>
    </source>
</evidence>
<dbReference type="FunFam" id="3.40.50.300:FF:000381">
    <property type="entry name" value="TFIIH basal transcription factor complex helicase subunit"/>
    <property type="match status" value="1"/>
</dbReference>
<evidence type="ECO:0000256" key="2">
    <source>
        <dbReference type="ARBA" id="ARBA00022485"/>
    </source>
</evidence>
<evidence type="ECO:0000256" key="11">
    <source>
        <dbReference type="SAM" id="Coils"/>
    </source>
</evidence>
<proteinExistence type="predicted"/>
<dbReference type="PROSITE" id="PS00690">
    <property type="entry name" value="DEAH_ATP_HELICASE"/>
    <property type="match status" value="1"/>
</dbReference>
<protein>
    <recommendedName>
        <fullName evidence="9">DNA 5'-3' helicase</fullName>
        <ecNumber evidence="9">5.6.2.3</ecNumber>
    </recommendedName>
</protein>
<keyword evidence="4" id="KW-0227">DNA damage</keyword>
<dbReference type="InterPro" id="IPR002464">
    <property type="entry name" value="DNA/RNA_helicase_DEAH_CS"/>
</dbReference>
<dbReference type="Proteomes" id="UP000593567">
    <property type="component" value="Unassembled WGS sequence"/>
</dbReference>
<reference evidence="13" key="1">
    <citation type="submission" date="2020-06" db="EMBL/GenBank/DDBJ databases">
        <title>Draft genome of Bugula neritina, a colonial animal packing powerful symbionts and potential medicines.</title>
        <authorList>
            <person name="Rayko M."/>
        </authorList>
    </citation>
    <scope>NUCLEOTIDE SEQUENCE [LARGE SCALE GENOMIC DNA]</scope>
    <source>
        <strain evidence="13">Kwan_BN1</strain>
    </source>
</reference>
<dbReference type="GO" id="GO:0045951">
    <property type="term" value="P:positive regulation of mitotic recombination"/>
    <property type="evidence" value="ECO:0007669"/>
    <property type="project" value="TreeGrafter"/>
</dbReference>
<evidence type="ECO:0000256" key="3">
    <source>
        <dbReference type="ARBA" id="ARBA00022741"/>
    </source>
</evidence>
<dbReference type="GO" id="GO:0006289">
    <property type="term" value="P:nucleotide-excision repair"/>
    <property type="evidence" value="ECO:0007669"/>
    <property type="project" value="InterPro"/>
</dbReference>
<dbReference type="EMBL" id="VXIV02000006">
    <property type="protein sequence ID" value="KAF6041660.1"/>
    <property type="molecule type" value="Genomic_DNA"/>
</dbReference>
<dbReference type="FunFam" id="3.40.50.300:FF:000128">
    <property type="entry name" value="Putative DNA repair helicase RAD3"/>
    <property type="match status" value="1"/>
</dbReference>
<dbReference type="InterPro" id="IPR010614">
    <property type="entry name" value="RAD3-like_helicase_DEAD"/>
</dbReference>
<keyword evidence="11" id="KW-0175">Coiled coil</keyword>
<dbReference type="InterPro" id="IPR010643">
    <property type="entry name" value="HBB"/>
</dbReference>
<dbReference type="InterPro" id="IPR001945">
    <property type="entry name" value="RAD3/XPD"/>
</dbReference>
<accession>A0A7J7KTX7</accession>
<dbReference type="InterPro" id="IPR027417">
    <property type="entry name" value="P-loop_NTPase"/>
</dbReference>